<proteinExistence type="predicted"/>
<dbReference type="PROSITE" id="PS51833">
    <property type="entry name" value="HDOD"/>
    <property type="match status" value="1"/>
</dbReference>
<organism evidence="2 3">
    <name type="scientific">Pseudomonas asplenii</name>
    <dbReference type="NCBI Taxonomy" id="53407"/>
    <lineage>
        <taxon>Bacteria</taxon>
        <taxon>Pseudomonadati</taxon>
        <taxon>Pseudomonadota</taxon>
        <taxon>Gammaproteobacteria</taxon>
        <taxon>Pseudomonadales</taxon>
        <taxon>Pseudomonadaceae</taxon>
        <taxon>Pseudomonas</taxon>
    </lineage>
</organism>
<dbReference type="PANTHER" id="PTHR33525:SF6">
    <property type="entry name" value="HDOD DOMAIN-CONTAINING PROTEIN"/>
    <property type="match status" value="1"/>
</dbReference>
<dbReference type="EMBL" id="JSYZ01000019">
    <property type="protein sequence ID" value="KPA88602.1"/>
    <property type="molecule type" value="Genomic_DNA"/>
</dbReference>
<comment type="caution">
    <text evidence="2">The sequence shown here is derived from an EMBL/GenBank/DDBJ whole genome shotgun (WGS) entry which is preliminary data.</text>
</comment>
<dbReference type="STRING" id="50340.PF66_04968"/>
<dbReference type="PATRIC" id="fig|50340.43.peg.2272"/>
<protein>
    <submittedName>
        <fullName evidence="2">HDOD domain-containing protein</fullName>
    </submittedName>
</protein>
<dbReference type="Proteomes" id="UP000037931">
    <property type="component" value="Unassembled WGS sequence"/>
</dbReference>
<name>A0A0N0E282_9PSED</name>
<dbReference type="InterPro" id="IPR052340">
    <property type="entry name" value="RNase_Y/CdgJ"/>
</dbReference>
<keyword evidence="3" id="KW-1185">Reference proteome</keyword>
<feature type="domain" description="HDOD" evidence="1">
    <location>
        <begin position="13"/>
        <end position="203"/>
    </location>
</feature>
<sequence length="272" mass="29284">MDIETLFAELHSLPSIPQVALELVQQFDNPHESLEKVARNIERDPVIAAKVLRLANSARFKGARESASIEDAAMRLGFNVLRTLVLASAVTGAFKSAPGFDLKVFWGRSFQVASVSRLLARQAGLDAEVAFTCGVMHDIGELLIQTGAPDYAARIKGASGTTSRAASETQQLGFGYPEVGAELGKRWNLPLTLQSAIRYQAQPHLAPEGQPYARVTAQAMEICDALEQHGGPNAEARNALGGPLFDGVDLDALFDKLPLVLEQDKAFADFLA</sequence>
<gene>
    <name evidence="2" type="ORF">PF66_04968</name>
</gene>
<accession>A0A0N0E282</accession>
<dbReference type="InterPro" id="IPR013976">
    <property type="entry name" value="HDOD"/>
</dbReference>
<reference evidence="2 3" key="1">
    <citation type="journal article" date="2015" name="PLoS ONE">
        <title>Rice-Infecting Pseudomonas Genomes Are Highly Accessorized and Harbor Multiple Putative Virulence Mechanisms to Cause Sheath Brown Rot.</title>
        <authorList>
            <person name="Quibod I.L."/>
            <person name="Grande G."/>
            <person name="Oreiro E.G."/>
            <person name="Borja F.N."/>
            <person name="Dossa G.S."/>
            <person name="Mauleon R."/>
            <person name="Cruz C.V."/>
            <person name="Oliva R."/>
        </authorList>
    </citation>
    <scope>NUCLEOTIDE SEQUENCE [LARGE SCALE GENOMIC DNA]</scope>
    <source>
        <strain evidence="2 3">IRRI 6609</strain>
    </source>
</reference>
<evidence type="ECO:0000259" key="1">
    <source>
        <dbReference type="PROSITE" id="PS51833"/>
    </source>
</evidence>
<dbReference type="RefSeq" id="WP_054058314.1">
    <property type="nucleotide sequence ID" value="NZ_JAQMZR010000001.1"/>
</dbReference>
<dbReference type="Pfam" id="PF08668">
    <property type="entry name" value="HDOD"/>
    <property type="match status" value="1"/>
</dbReference>
<evidence type="ECO:0000313" key="3">
    <source>
        <dbReference type="Proteomes" id="UP000037931"/>
    </source>
</evidence>
<dbReference type="PANTHER" id="PTHR33525">
    <property type="match status" value="1"/>
</dbReference>
<dbReference type="AlphaFoldDB" id="A0A0N0E282"/>
<evidence type="ECO:0000313" key="2">
    <source>
        <dbReference type="EMBL" id="KPA88602.1"/>
    </source>
</evidence>
<dbReference type="SUPFAM" id="SSF109604">
    <property type="entry name" value="HD-domain/PDEase-like"/>
    <property type="match status" value="1"/>
</dbReference>
<dbReference type="Gene3D" id="1.10.3210.10">
    <property type="entry name" value="Hypothetical protein af1432"/>
    <property type="match status" value="1"/>
</dbReference>
<dbReference type="OrthoDB" id="9770715at2"/>